<protein>
    <submittedName>
        <fullName evidence="3">Coenzyme F420-dependent NADP oxidoreductase</fullName>
    </submittedName>
</protein>
<dbReference type="OrthoDB" id="5524287at2"/>
<keyword evidence="1" id="KW-0560">Oxidoreductase</keyword>
<reference evidence="3 4" key="2">
    <citation type="journal article" date="2014" name="FEMS Microbiol. Lett.">
        <title>Draft genomic DNA sequence of the facultatively methylotrophic bacterium Acidomonas methanolica type strain MB58.</title>
        <authorList>
            <person name="Higashiura N."/>
            <person name="Hadano H."/>
            <person name="Hirakawa H."/>
            <person name="Matsutani M."/>
            <person name="Takabe S."/>
            <person name="Matsushita K."/>
            <person name="Azuma Y."/>
        </authorList>
    </citation>
    <scope>NUCLEOTIDE SEQUENCE [LARGE SCALE GENOMIC DNA]</scope>
    <source>
        <strain evidence="3 4">MB58</strain>
    </source>
</reference>
<dbReference type="InterPro" id="IPR036291">
    <property type="entry name" value="NAD(P)-bd_dom_sf"/>
</dbReference>
<reference evidence="4" key="1">
    <citation type="journal article" date="2014" name="FEMS Microbiol. Lett.">
        <title>Draft Genomic DNA Sequence of the Facultatively Methylotrophic Bacterium Acidomonas methanolica type strain MB58.</title>
        <authorList>
            <person name="Higashiura N."/>
            <person name="Hadano H."/>
            <person name="Hirakawa H."/>
            <person name="Matsutani M."/>
            <person name="Takabe S."/>
            <person name="Matsushita K."/>
            <person name="Azuma Y."/>
        </authorList>
    </citation>
    <scope>NUCLEOTIDE SEQUENCE [LARGE SCALE GENOMIC DNA]</scope>
    <source>
        <strain evidence="4">MB58</strain>
    </source>
</reference>
<dbReference type="SUPFAM" id="SSF51735">
    <property type="entry name" value="NAD(P)-binding Rossmann-fold domains"/>
    <property type="match status" value="1"/>
</dbReference>
<evidence type="ECO:0000259" key="2">
    <source>
        <dbReference type="Pfam" id="PF03807"/>
    </source>
</evidence>
<proteinExistence type="predicted"/>
<keyword evidence="4" id="KW-1185">Reference proteome</keyword>
<dbReference type="RefSeq" id="WP_081797417.1">
    <property type="nucleotide sequence ID" value="NZ_BAND01000013.1"/>
</dbReference>
<comment type="caution">
    <text evidence="3">The sequence shown here is derived from an EMBL/GenBank/DDBJ whole genome shotgun (WGS) entry which is preliminary data.</text>
</comment>
<dbReference type="EMBL" id="BAND01000013">
    <property type="protein sequence ID" value="GAJ28087.1"/>
    <property type="molecule type" value="Genomic_DNA"/>
</dbReference>
<name>A0A023D1R7_ACIMT</name>
<evidence type="ECO:0000313" key="3">
    <source>
        <dbReference type="EMBL" id="GAJ28087.1"/>
    </source>
</evidence>
<dbReference type="PANTHER" id="PTHR14239">
    <property type="entry name" value="DUDULIN-RELATED"/>
    <property type="match status" value="1"/>
</dbReference>
<sequence length="280" mass="29884">MQIAIIGAGHVGETLATMLTRAGYAVKVANSRGPASLSDFARRTGATVADLGTLSAGVDVLIIAIPLCKIPEIPPSVIAELPPDAVVVDANNYYPARDGRLQAIDNGQNESVWVSEQLGKPVVKAFNNIIAGRLGSQGRPRGSAERIALPVAGDDAAARKVVMEIVESLGFDAYDAGDIDASWRQQPGTPAYCTDPNPAELPRLLARADRLAATRNRDQGARLMAKLPADYPAEELVRVARFFVGLDKWRVRSWVSVLKLMTVALRGPTPPDRVSAVSTR</sequence>
<dbReference type="Gene3D" id="3.40.50.720">
    <property type="entry name" value="NAD(P)-binding Rossmann-like Domain"/>
    <property type="match status" value="1"/>
</dbReference>
<evidence type="ECO:0000313" key="4">
    <source>
        <dbReference type="Proteomes" id="UP000019760"/>
    </source>
</evidence>
<organism evidence="3 4">
    <name type="scientific">Acidomonas methanolica NBRC 104435</name>
    <dbReference type="NCBI Taxonomy" id="1231351"/>
    <lineage>
        <taxon>Bacteria</taxon>
        <taxon>Pseudomonadati</taxon>
        <taxon>Pseudomonadota</taxon>
        <taxon>Alphaproteobacteria</taxon>
        <taxon>Acetobacterales</taxon>
        <taxon>Acetobacteraceae</taxon>
        <taxon>Acidomonas</taxon>
    </lineage>
</organism>
<feature type="domain" description="Pyrroline-5-carboxylate reductase catalytic N-terminal" evidence="2">
    <location>
        <begin position="2"/>
        <end position="93"/>
    </location>
</feature>
<dbReference type="Proteomes" id="UP000019760">
    <property type="component" value="Unassembled WGS sequence"/>
</dbReference>
<dbReference type="InterPro" id="IPR028939">
    <property type="entry name" value="P5C_Rdtase_cat_N"/>
</dbReference>
<dbReference type="GO" id="GO:0016491">
    <property type="term" value="F:oxidoreductase activity"/>
    <property type="evidence" value="ECO:0007669"/>
    <property type="project" value="UniProtKB-KW"/>
</dbReference>
<accession>A0A023D1R7</accession>
<dbReference type="Pfam" id="PF03807">
    <property type="entry name" value="F420_oxidored"/>
    <property type="match status" value="1"/>
</dbReference>
<dbReference type="AlphaFoldDB" id="A0A023D1R7"/>
<gene>
    <name evidence="3" type="ORF">Amme_013_051</name>
</gene>
<dbReference type="PANTHER" id="PTHR14239:SF10">
    <property type="entry name" value="REDUCTASE"/>
    <property type="match status" value="1"/>
</dbReference>
<evidence type="ECO:0000256" key="1">
    <source>
        <dbReference type="ARBA" id="ARBA00023002"/>
    </source>
</evidence>
<dbReference type="InterPro" id="IPR051267">
    <property type="entry name" value="STEAP_metalloreductase"/>
</dbReference>